<evidence type="ECO:0000256" key="3">
    <source>
        <dbReference type="ARBA" id="ARBA00022737"/>
    </source>
</evidence>
<dbReference type="SUPFAM" id="SSF52540">
    <property type="entry name" value="P-loop containing nucleoside triphosphate hydrolases"/>
    <property type="match status" value="1"/>
</dbReference>
<keyword evidence="4" id="KW-0547">Nucleotide-binding</keyword>
<feature type="domain" description="NB-ARC" evidence="9">
    <location>
        <begin position="344"/>
        <end position="522"/>
    </location>
</feature>
<dbReference type="GO" id="GO:0009626">
    <property type="term" value="P:plant-type hypersensitive response"/>
    <property type="evidence" value="ECO:0007669"/>
    <property type="project" value="UniProtKB-ARBA"/>
</dbReference>
<feature type="domain" description="Disease resistance N-terminal" evidence="10">
    <location>
        <begin position="181"/>
        <end position="265"/>
    </location>
</feature>
<proteinExistence type="inferred from homology"/>
<dbReference type="InterPro" id="IPR002182">
    <property type="entry name" value="NB-ARC"/>
</dbReference>
<dbReference type="GO" id="GO:0005524">
    <property type="term" value="F:ATP binding"/>
    <property type="evidence" value="ECO:0007669"/>
    <property type="project" value="UniProtKB-KW"/>
</dbReference>
<protein>
    <submittedName>
        <fullName evidence="13">Disease resistance protein RGA3</fullName>
    </submittedName>
</protein>
<gene>
    <name evidence="13" type="ORF">Cni_G28023</name>
</gene>
<evidence type="ECO:0000313" key="14">
    <source>
        <dbReference type="Proteomes" id="UP001327560"/>
    </source>
</evidence>
<dbReference type="Gene3D" id="3.40.50.300">
    <property type="entry name" value="P-loop containing nucleotide triphosphate hydrolases"/>
    <property type="match status" value="1"/>
</dbReference>
<evidence type="ECO:0000313" key="13">
    <source>
        <dbReference type="EMBL" id="WOL19225.1"/>
    </source>
</evidence>
<dbReference type="Gene3D" id="1.10.8.430">
    <property type="entry name" value="Helical domain of apoptotic protease-activating factors"/>
    <property type="match status" value="1"/>
</dbReference>
<dbReference type="PANTHER" id="PTHR36766">
    <property type="entry name" value="PLANT BROAD-SPECTRUM MILDEW RESISTANCE PROTEIN RPW8"/>
    <property type="match status" value="1"/>
</dbReference>
<dbReference type="Pfam" id="PF00931">
    <property type="entry name" value="NB-ARC"/>
    <property type="match status" value="1"/>
</dbReference>
<dbReference type="Gene3D" id="1.20.5.4130">
    <property type="match status" value="1"/>
</dbReference>
<evidence type="ECO:0000256" key="4">
    <source>
        <dbReference type="ARBA" id="ARBA00022741"/>
    </source>
</evidence>
<dbReference type="GO" id="GO:0043531">
    <property type="term" value="F:ADP binding"/>
    <property type="evidence" value="ECO:0007669"/>
    <property type="project" value="InterPro"/>
</dbReference>
<dbReference type="Pfam" id="PF25019">
    <property type="entry name" value="LRR_R13L1-DRL21"/>
    <property type="match status" value="1"/>
</dbReference>
<dbReference type="Proteomes" id="UP001327560">
    <property type="component" value="Chromosome 9"/>
</dbReference>
<evidence type="ECO:0000256" key="7">
    <source>
        <dbReference type="SAM" id="MobiDB-lite"/>
    </source>
</evidence>
<dbReference type="InterPro" id="IPR041118">
    <property type="entry name" value="Rx_N"/>
</dbReference>
<feature type="signal peptide" evidence="8">
    <location>
        <begin position="1"/>
        <end position="23"/>
    </location>
</feature>
<keyword evidence="8" id="KW-0732">Signal</keyword>
<evidence type="ECO:0000256" key="6">
    <source>
        <dbReference type="ARBA" id="ARBA00022840"/>
    </source>
</evidence>
<dbReference type="PRINTS" id="PR00364">
    <property type="entry name" value="DISEASERSIST"/>
</dbReference>
<keyword evidence="14" id="KW-1185">Reference proteome</keyword>
<dbReference type="InterPro" id="IPR036388">
    <property type="entry name" value="WH-like_DNA-bd_sf"/>
</dbReference>
<dbReference type="InterPro" id="IPR042197">
    <property type="entry name" value="Apaf_helical"/>
</dbReference>
<dbReference type="InterPro" id="IPR056789">
    <property type="entry name" value="LRR_R13L1-DRL21"/>
</dbReference>
<dbReference type="InterPro" id="IPR032675">
    <property type="entry name" value="LRR_dom_sf"/>
</dbReference>
<name>A0AAQ3L2K5_9LILI</name>
<feature type="domain" description="Disease resistance protein winged helix" evidence="11">
    <location>
        <begin position="603"/>
        <end position="673"/>
    </location>
</feature>
<dbReference type="Pfam" id="PF18052">
    <property type="entry name" value="Rx_N"/>
    <property type="match status" value="1"/>
</dbReference>
<dbReference type="EMBL" id="CP136898">
    <property type="protein sequence ID" value="WOL19225.1"/>
    <property type="molecule type" value="Genomic_DNA"/>
</dbReference>
<evidence type="ECO:0000259" key="11">
    <source>
        <dbReference type="Pfam" id="PF23559"/>
    </source>
</evidence>
<keyword evidence="5" id="KW-0611">Plant defense</keyword>
<evidence type="ECO:0000256" key="1">
    <source>
        <dbReference type="ARBA" id="ARBA00008894"/>
    </source>
</evidence>
<keyword evidence="6" id="KW-0067">ATP-binding</keyword>
<dbReference type="Gene3D" id="3.80.10.10">
    <property type="entry name" value="Ribonuclease Inhibitor"/>
    <property type="match status" value="5"/>
</dbReference>
<dbReference type="GO" id="GO:0042742">
    <property type="term" value="P:defense response to bacterium"/>
    <property type="evidence" value="ECO:0007669"/>
    <property type="project" value="UniProtKB-ARBA"/>
</dbReference>
<organism evidence="13 14">
    <name type="scientific">Canna indica</name>
    <name type="common">Indian-shot</name>
    <dbReference type="NCBI Taxonomy" id="4628"/>
    <lineage>
        <taxon>Eukaryota</taxon>
        <taxon>Viridiplantae</taxon>
        <taxon>Streptophyta</taxon>
        <taxon>Embryophyta</taxon>
        <taxon>Tracheophyta</taxon>
        <taxon>Spermatophyta</taxon>
        <taxon>Magnoliopsida</taxon>
        <taxon>Liliopsida</taxon>
        <taxon>Zingiberales</taxon>
        <taxon>Cannaceae</taxon>
        <taxon>Canna</taxon>
    </lineage>
</organism>
<feature type="chain" id="PRO_5042945497" evidence="8">
    <location>
        <begin position="24"/>
        <end position="1512"/>
    </location>
</feature>
<evidence type="ECO:0000256" key="5">
    <source>
        <dbReference type="ARBA" id="ARBA00022821"/>
    </source>
</evidence>
<dbReference type="InterPro" id="IPR027417">
    <property type="entry name" value="P-loop_NTPase"/>
</dbReference>
<dbReference type="SUPFAM" id="SSF52058">
    <property type="entry name" value="L domain-like"/>
    <property type="match status" value="3"/>
</dbReference>
<keyword evidence="2" id="KW-0433">Leucine-rich repeat</keyword>
<evidence type="ECO:0000256" key="2">
    <source>
        <dbReference type="ARBA" id="ARBA00022614"/>
    </source>
</evidence>
<dbReference type="FunFam" id="1.10.10.10:FF:000322">
    <property type="entry name" value="Probable disease resistance protein At1g63360"/>
    <property type="match status" value="1"/>
</dbReference>
<dbReference type="InterPro" id="IPR058922">
    <property type="entry name" value="WHD_DRP"/>
</dbReference>
<evidence type="ECO:0000259" key="12">
    <source>
        <dbReference type="Pfam" id="PF25019"/>
    </source>
</evidence>
<evidence type="ECO:0000259" key="10">
    <source>
        <dbReference type="Pfam" id="PF18052"/>
    </source>
</evidence>
<accession>A0AAQ3L2K5</accession>
<dbReference type="FunFam" id="3.40.50.300:FF:001091">
    <property type="entry name" value="Probable disease resistance protein At1g61300"/>
    <property type="match status" value="1"/>
</dbReference>
<dbReference type="PANTHER" id="PTHR36766:SF40">
    <property type="entry name" value="DISEASE RESISTANCE PROTEIN RGA3"/>
    <property type="match status" value="1"/>
</dbReference>
<evidence type="ECO:0000256" key="8">
    <source>
        <dbReference type="SAM" id="SignalP"/>
    </source>
</evidence>
<keyword evidence="3" id="KW-0677">Repeat</keyword>
<reference evidence="13 14" key="1">
    <citation type="submission" date="2023-10" db="EMBL/GenBank/DDBJ databases">
        <title>Chromosome-scale genome assembly provides insights into flower coloration mechanisms of Canna indica.</title>
        <authorList>
            <person name="Li C."/>
        </authorList>
    </citation>
    <scope>NUCLEOTIDE SEQUENCE [LARGE SCALE GENOMIC DNA]</scope>
    <source>
        <tissue evidence="13">Flower</tissue>
    </source>
</reference>
<feature type="region of interest" description="Disordered" evidence="7">
    <location>
        <begin position="28"/>
        <end position="48"/>
    </location>
</feature>
<comment type="similarity">
    <text evidence="1">Belongs to the disease resistance NB-LRR family.</text>
</comment>
<feature type="domain" description="R13L1/DRL21-like LRR repeat region" evidence="12">
    <location>
        <begin position="848"/>
        <end position="972"/>
    </location>
</feature>
<dbReference type="Pfam" id="PF23559">
    <property type="entry name" value="WHD_DRP"/>
    <property type="match status" value="1"/>
</dbReference>
<dbReference type="Gene3D" id="1.10.10.10">
    <property type="entry name" value="Winged helix-like DNA-binding domain superfamily/Winged helix DNA-binding domain"/>
    <property type="match status" value="1"/>
</dbReference>
<dbReference type="GO" id="GO:0002758">
    <property type="term" value="P:innate immune response-activating signaling pathway"/>
    <property type="evidence" value="ECO:0007669"/>
    <property type="project" value="UniProtKB-ARBA"/>
</dbReference>
<sequence length="1512" mass="169511">MEMKKIICAALIVAAASAYAVLAHEGHDHNAPEASPTPPSSNATTPPSSAAAVFSAIPIVATLGSRTSKFAPLEAPNCLCMDFRLRARRNNEMATPLPLAVRAIGSKKRTCTLTTIAGGTGSASLKLAGQRFHSNTTNCKKHHFGSFPLSSPPPSNPYSLGRMAELSIIGWLVSPVIEAMIYTARSYIASHHPCCSDVEEELHGLETTLLQILAVVSAAERHLFIEDPMQRVLLCQMKDSAFEAEDLLDEFDYLLLKCKTEGGNKVSCSVAHSLVFNRKAIAISTMFRAKLKKLLNKLDRVNACAERFLRVVELSRGTAFQQFEAAPWRATCSLLLDREIIGRDAECERVIELLLKSDDQAGLVLSVVGDGGVGKTTLAQVIYNDTRLIDHFDLRIWICVSDNYSDIKLTREILASISDGVNGDFTIFSLNRLQEELQNKLRGKKIFMVLDDVWFDEKMEEWQNRDRWRKLLAPLQCGQKGSKILVTTRMKLVARMLDSNNLVYLKGLEDDECWLLFKKHAFGIENPDAYPELQKIGRQIARMLKGSPLGAKVVGAMLNSELNVQKWKNVLETDIYDGVMPVLRLSYRNLPSHLQRCFAYCSIFPKDWKFVPDKLVFLWMAQGFIQHKHGDFTKMEDVGRIYFNDLLSRSFFQTVSQGDRTFYLMHDLMNDLARKVSKDECFRIEGELSRKIPPTIRHLSINTDVLPQLASICELKNLRTLVFFGSDHIVPNDVFKELSSIRVLDLTGCGMEHLPESFGSSIHLRYLAFCESLITLPASLCRLHHLQVIDASKWCWFGGFPENMDKLISLRHINVCNEYIYKIIGIGKLTCLQELSEFHVYPKNGCRIGELKNLNELQGSLHIRNLENVRNKEDAIMAHLSEKKYIKALRLQWGASRKIKASDADILEGLQPHTNLEELDIINCHDFRAPQWLETNWMLNMKALYLTNCWVWKALPPLGQLPCLRVLKIRDMHAVTKIGCEFYGSGEPKGFPSLEYMRFENMSEWVEWYGVEDYQLFPSLCMLEIRNCPKLKGLPTFLPSVTSISIKNTGPINNADLHSLAQSKPACFSLNISSSAALCEEFLHRHHFKSVEVLNMSGNGPMPMEEFREFLSLRILRIEYFFELALSTIPQEQDLSFMPSSLVHFSIATCGLGDETLSRCLRNLTSLSSLDIVSCYHIVSLPSTEVLCQLTALQQLLIANCEELLSLGGLKDVTSLKHLKVISCPKLLASLNTVKGDNCDGSDGMLPLSLVHLEIRSCGLVNASLSTFLKNLTSLTTMKIESVHQITSLPSNEVLCHLTALRQAIIRNCPLLSSLGGLETLSFLKTLTLSGCPKLLEPMNQGEEDKSIIMPSSLEILEIEYCGITDNFLSQSLKNLTSLSKLKIECCNNITSFPPADVLCHLTSLKDLNIVNCNKLASVEGLLALVSLTDLNIDSSPELNSFEFLANLKSLSSLKTLNILDGSNFQSLPDNGFPASLEYLCLTRCHPTLKEQLTKKQGPDWEKISHISQLFY</sequence>
<evidence type="ECO:0000259" key="9">
    <source>
        <dbReference type="Pfam" id="PF00931"/>
    </source>
</evidence>